<dbReference type="EMBL" id="JBCNJP010000025">
    <property type="protein sequence ID" value="KAK9054918.1"/>
    <property type="molecule type" value="Genomic_DNA"/>
</dbReference>
<dbReference type="PROSITE" id="PS00107">
    <property type="entry name" value="PROTEIN_KINASE_ATP"/>
    <property type="match status" value="1"/>
</dbReference>
<evidence type="ECO:0000259" key="9">
    <source>
        <dbReference type="PROSITE" id="PS50011"/>
    </source>
</evidence>
<evidence type="ECO:0000256" key="6">
    <source>
        <dbReference type="ARBA" id="ARBA00022777"/>
    </source>
</evidence>
<dbReference type="PROSITE" id="PS50011">
    <property type="entry name" value="PROTEIN_KINASE_DOM"/>
    <property type="match status" value="1"/>
</dbReference>
<keyword evidence="12" id="KW-1185">Reference proteome</keyword>
<evidence type="ECO:0000256" key="5">
    <source>
        <dbReference type="ARBA" id="ARBA00022741"/>
    </source>
</evidence>
<protein>
    <recommendedName>
        <fullName evidence="13">Jacalin-like lectin domain-containing protein</fullName>
    </recommendedName>
</protein>
<dbReference type="InterPro" id="IPR045272">
    <property type="entry name" value="ANXUR1/2-like"/>
</dbReference>
<dbReference type="InterPro" id="IPR017441">
    <property type="entry name" value="Protein_kinase_ATP_BS"/>
</dbReference>
<dbReference type="InterPro" id="IPR001245">
    <property type="entry name" value="Ser-Thr/Tyr_kinase_cat_dom"/>
</dbReference>
<keyword evidence="5 8" id="KW-0547">Nucleotide-binding</keyword>
<evidence type="ECO:0000256" key="8">
    <source>
        <dbReference type="PROSITE-ProRule" id="PRU10141"/>
    </source>
</evidence>
<feature type="domain" description="Protein kinase" evidence="9">
    <location>
        <begin position="21"/>
        <end position="297"/>
    </location>
</feature>
<evidence type="ECO:0000313" key="11">
    <source>
        <dbReference type="EMBL" id="KAK9054918.1"/>
    </source>
</evidence>
<dbReference type="SMART" id="SM00915">
    <property type="entry name" value="Jacalin"/>
    <property type="match status" value="2"/>
</dbReference>
<dbReference type="InterPro" id="IPR033734">
    <property type="entry name" value="Jacalin-like_lectin_dom_plant"/>
</dbReference>
<dbReference type="InterPro" id="IPR000719">
    <property type="entry name" value="Prot_kinase_dom"/>
</dbReference>
<keyword evidence="7 8" id="KW-0067">ATP-binding</keyword>
<dbReference type="Gene3D" id="3.30.200.20">
    <property type="entry name" value="Phosphorylase Kinase, domain 1"/>
    <property type="match status" value="1"/>
</dbReference>
<dbReference type="FunFam" id="3.30.200.20:FF:000039">
    <property type="entry name" value="receptor-like protein kinase FERONIA"/>
    <property type="match status" value="1"/>
</dbReference>
<feature type="domain" description="Jacalin-type lectin" evidence="10">
    <location>
        <begin position="308"/>
        <end position="452"/>
    </location>
</feature>
<keyword evidence="6" id="KW-0418">Kinase</keyword>
<dbReference type="InterPro" id="IPR001229">
    <property type="entry name" value="Jacalin-like_lectin_dom"/>
</dbReference>
<accession>A0AAP0CHC2</accession>
<evidence type="ECO:0008006" key="13">
    <source>
        <dbReference type="Google" id="ProtNLM"/>
    </source>
</evidence>
<dbReference type="Proteomes" id="UP001408789">
    <property type="component" value="Unassembled WGS sequence"/>
</dbReference>
<dbReference type="PANTHER" id="PTHR27003:SF392">
    <property type="entry name" value="JACALIN-LIKE LECTIN DOMAIN-CONTAINING PROTEIN-RELATED"/>
    <property type="match status" value="1"/>
</dbReference>
<dbReference type="PROSITE" id="PS51752">
    <property type="entry name" value="JACALIN_LECTIN"/>
    <property type="match status" value="2"/>
</dbReference>
<dbReference type="InterPro" id="IPR008271">
    <property type="entry name" value="Ser/Thr_kinase_AS"/>
</dbReference>
<dbReference type="GO" id="GO:0005886">
    <property type="term" value="C:plasma membrane"/>
    <property type="evidence" value="ECO:0007669"/>
    <property type="project" value="TreeGrafter"/>
</dbReference>
<dbReference type="PROSITE" id="PS00108">
    <property type="entry name" value="PROTEIN_KINASE_ST"/>
    <property type="match status" value="1"/>
</dbReference>
<feature type="domain" description="Jacalin-type lectin" evidence="10">
    <location>
        <begin position="456"/>
        <end position="606"/>
    </location>
</feature>
<dbReference type="CDD" id="cd09612">
    <property type="entry name" value="Jacalin"/>
    <property type="match status" value="1"/>
</dbReference>
<dbReference type="GO" id="GO:0009506">
    <property type="term" value="C:plasmodesma"/>
    <property type="evidence" value="ECO:0007669"/>
    <property type="project" value="TreeGrafter"/>
</dbReference>
<dbReference type="PANTHER" id="PTHR27003">
    <property type="entry name" value="OS07G0166700 PROTEIN"/>
    <property type="match status" value="1"/>
</dbReference>
<proteinExistence type="inferred from homology"/>
<keyword evidence="3" id="KW-0808">Transferase</keyword>
<comment type="similarity">
    <text evidence="1">Belongs to the jacalin lectin family.</text>
</comment>
<keyword evidence="2" id="KW-0723">Serine/threonine-protein kinase</keyword>
<dbReference type="GO" id="GO:0005524">
    <property type="term" value="F:ATP binding"/>
    <property type="evidence" value="ECO:0007669"/>
    <property type="project" value="UniProtKB-UniRule"/>
</dbReference>
<feature type="binding site" evidence="8">
    <location>
        <position position="52"/>
    </location>
    <ligand>
        <name>ATP</name>
        <dbReference type="ChEBI" id="CHEBI:30616"/>
    </ligand>
</feature>
<dbReference type="GO" id="GO:0004674">
    <property type="term" value="F:protein serine/threonine kinase activity"/>
    <property type="evidence" value="ECO:0007669"/>
    <property type="project" value="UniProtKB-KW"/>
</dbReference>
<name>A0AAP0CHC2_9ASTR</name>
<dbReference type="Pfam" id="PF01419">
    <property type="entry name" value="Jacalin"/>
    <property type="match status" value="2"/>
</dbReference>
<evidence type="ECO:0000256" key="4">
    <source>
        <dbReference type="ARBA" id="ARBA00022734"/>
    </source>
</evidence>
<evidence type="ECO:0000256" key="1">
    <source>
        <dbReference type="ARBA" id="ARBA00006568"/>
    </source>
</evidence>
<dbReference type="SUPFAM" id="SSF56112">
    <property type="entry name" value="Protein kinase-like (PK-like)"/>
    <property type="match status" value="1"/>
</dbReference>
<evidence type="ECO:0000259" key="10">
    <source>
        <dbReference type="PROSITE" id="PS51752"/>
    </source>
</evidence>
<evidence type="ECO:0000256" key="2">
    <source>
        <dbReference type="ARBA" id="ARBA00022527"/>
    </source>
</evidence>
<keyword evidence="4" id="KW-0430">Lectin</keyword>
<sequence length="608" mass="67937">MEGVKDLKIPLEEIKIATNNFNDKNFIGHGGFGRVYLAQLSLSGQQRTVAIKRLDPTSRQGQHEFLMEIQMLSCYKHKNIICLLGFCYESNEKILVYEHAEQGSLDKYLSSPKLTWLQRLQISIGAARGFNYLHNEVGPQHRVLHRDIKSANILLTEKWEAKISDFGLSKISPSNVAFTFLVTGVCGTEGYVDPEYVKSGTLTKESDVYSFGVVLFEILCGKLARMKIQDELVLLSSLAQKHYEQNRLVEIIHPELITQIKPDCLEVYSMVAYKCLKDNRIERPTMAWIVEKLENALKLQNGGTISRFIRIGTWGRKNGVHPQNYWSLVLEEDHHLKKITIDHGATIHSLMFTSESKGVMHTSSKVGGKAKGKKTSEVVFDGKEALIGIYGTMGEGYKIISSLSFKTTKRTHGPFGIATQNAFSLPCAEASLVGFYGVANDYIESIGVFAKPSMEIMRVGTWGKTESGRRQNNWSFQVERNHHLKKITVGHGDLVYSLMFTTEHKGLLHSSRMSGGWKGQETASEVTFDWDEELQAINGTVGISRGSDAGLTVISSISFLTNKRTHGPFGDVRGTPFAVQWDDASFAGFYGLCGWYIDSIGIYLKATT</sequence>
<dbReference type="GO" id="GO:0030246">
    <property type="term" value="F:carbohydrate binding"/>
    <property type="evidence" value="ECO:0007669"/>
    <property type="project" value="UniProtKB-KW"/>
</dbReference>
<comment type="caution">
    <text evidence="11">The sequence shown here is derived from an EMBL/GenBank/DDBJ whole genome shotgun (WGS) entry which is preliminary data.</text>
</comment>
<dbReference type="InterPro" id="IPR011009">
    <property type="entry name" value="Kinase-like_dom_sf"/>
</dbReference>
<dbReference type="Pfam" id="PF07714">
    <property type="entry name" value="PK_Tyr_Ser-Thr"/>
    <property type="match status" value="1"/>
</dbReference>
<evidence type="ECO:0000313" key="12">
    <source>
        <dbReference type="Proteomes" id="UP001408789"/>
    </source>
</evidence>
<evidence type="ECO:0000256" key="3">
    <source>
        <dbReference type="ARBA" id="ARBA00022679"/>
    </source>
</evidence>
<dbReference type="GO" id="GO:0004714">
    <property type="term" value="F:transmembrane receptor protein tyrosine kinase activity"/>
    <property type="evidence" value="ECO:0007669"/>
    <property type="project" value="InterPro"/>
</dbReference>
<dbReference type="SUPFAM" id="SSF51101">
    <property type="entry name" value="Mannose-binding lectins"/>
    <property type="match status" value="2"/>
</dbReference>
<dbReference type="Gene3D" id="1.10.510.10">
    <property type="entry name" value="Transferase(Phosphotransferase) domain 1"/>
    <property type="match status" value="1"/>
</dbReference>
<dbReference type="InterPro" id="IPR036404">
    <property type="entry name" value="Jacalin-like_lectin_dom_sf"/>
</dbReference>
<dbReference type="SMART" id="SM00220">
    <property type="entry name" value="S_TKc"/>
    <property type="match status" value="1"/>
</dbReference>
<dbReference type="Gene3D" id="2.100.10.30">
    <property type="entry name" value="Jacalin-like lectin domain"/>
    <property type="match status" value="2"/>
</dbReference>
<organism evidence="11 12">
    <name type="scientific">Deinandra increscens subsp. villosa</name>
    <dbReference type="NCBI Taxonomy" id="3103831"/>
    <lineage>
        <taxon>Eukaryota</taxon>
        <taxon>Viridiplantae</taxon>
        <taxon>Streptophyta</taxon>
        <taxon>Embryophyta</taxon>
        <taxon>Tracheophyta</taxon>
        <taxon>Spermatophyta</taxon>
        <taxon>Magnoliopsida</taxon>
        <taxon>eudicotyledons</taxon>
        <taxon>Gunneridae</taxon>
        <taxon>Pentapetalae</taxon>
        <taxon>asterids</taxon>
        <taxon>campanulids</taxon>
        <taxon>Asterales</taxon>
        <taxon>Asteraceae</taxon>
        <taxon>Asteroideae</taxon>
        <taxon>Heliantheae alliance</taxon>
        <taxon>Madieae</taxon>
        <taxon>Madiinae</taxon>
        <taxon>Deinandra</taxon>
    </lineage>
</organism>
<reference evidence="11 12" key="1">
    <citation type="submission" date="2024-04" db="EMBL/GenBank/DDBJ databases">
        <title>The reference genome of an endangered Asteraceae, Deinandra increscens subsp. villosa, native to the Central Coast of California.</title>
        <authorList>
            <person name="Guilliams M."/>
            <person name="Hasenstab-Lehman K."/>
            <person name="Meyer R."/>
            <person name="Mcevoy S."/>
        </authorList>
    </citation>
    <scope>NUCLEOTIDE SEQUENCE [LARGE SCALE GENOMIC DNA]</scope>
    <source>
        <tissue evidence="11">Leaf</tissue>
    </source>
</reference>
<dbReference type="AlphaFoldDB" id="A0AAP0CHC2"/>
<evidence type="ECO:0000256" key="7">
    <source>
        <dbReference type="ARBA" id="ARBA00022840"/>
    </source>
</evidence>
<gene>
    <name evidence="11" type="ORF">SSX86_025997</name>
</gene>